<name>A0A382K5L7_9ZZZZ</name>
<dbReference type="AlphaFoldDB" id="A0A382K5L7"/>
<protein>
    <submittedName>
        <fullName evidence="1">Uncharacterized protein</fullName>
    </submittedName>
</protein>
<accession>A0A382K5L7</accession>
<sequence length="107" mass="10987">MALTVATPEGAPTETGVPGNMKFRIVKITFDSSYASGGEALTATTLGFGTVALVIAQAEDSGYVAQYDYTNSTLALYEAGADAAALDEVANTTDVSAVIVRCLVMGR</sequence>
<reference evidence="1" key="1">
    <citation type="submission" date="2018-05" db="EMBL/GenBank/DDBJ databases">
        <authorList>
            <person name="Lanie J.A."/>
            <person name="Ng W.-L."/>
            <person name="Kazmierczak K.M."/>
            <person name="Andrzejewski T.M."/>
            <person name="Davidsen T.M."/>
            <person name="Wayne K.J."/>
            <person name="Tettelin H."/>
            <person name="Glass J.I."/>
            <person name="Rusch D."/>
            <person name="Podicherti R."/>
            <person name="Tsui H.-C.T."/>
            <person name="Winkler M.E."/>
        </authorList>
    </citation>
    <scope>NUCLEOTIDE SEQUENCE</scope>
</reference>
<gene>
    <name evidence="1" type="ORF">METZ01_LOCUS272422</name>
</gene>
<organism evidence="1">
    <name type="scientific">marine metagenome</name>
    <dbReference type="NCBI Taxonomy" id="408172"/>
    <lineage>
        <taxon>unclassified sequences</taxon>
        <taxon>metagenomes</taxon>
        <taxon>ecological metagenomes</taxon>
    </lineage>
</organism>
<dbReference type="EMBL" id="UINC01078467">
    <property type="protein sequence ID" value="SVC19568.1"/>
    <property type="molecule type" value="Genomic_DNA"/>
</dbReference>
<proteinExistence type="predicted"/>
<evidence type="ECO:0000313" key="1">
    <source>
        <dbReference type="EMBL" id="SVC19568.1"/>
    </source>
</evidence>